<evidence type="ECO:0000256" key="5">
    <source>
        <dbReference type="ARBA" id="ARBA00022839"/>
    </source>
</evidence>
<dbReference type="Proteomes" id="UP000002247">
    <property type="component" value="Chromosome"/>
</dbReference>
<keyword evidence="5" id="KW-0269">Exonuclease</keyword>
<evidence type="ECO:0000256" key="2">
    <source>
        <dbReference type="ARBA" id="ARBA00013365"/>
    </source>
</evidence>
<dbReference type="InterPro" id="IPR050535">
    <property type="entry name" value="DNA_Repair-Maintenance_Comp"/>
</dbReference>
<protein>
    <recommendedName>
        <fullName evidence="2">Nuclease SbcCD subunit D</fullName>
    </recommendedName>
</protein>
<dbReference type="PIRSF" id="PIRSF033093">
    <property type="entry name" value="UCP_ML1119"/>
    <property type="match status" value="1"/>
</dbReference>
<keyword evidence="4" id="KW-0378">Hydrolase</keyword>
<organism evidence="7 8">
    <name type="scientific">Segniliparus rotundus (strain ATCC BAA-972 / CDC 1076 / CIP 108378 / DSM 44985 / JCM 13578)</name>
    <dbReference type="NCBI Taxonomy" id="640132"/>
    <lineage>
        <taxon>Bacteria</taxon>
        <taxon>Bacillati</taxon>
        <taxon>Actinomycetota</taxon>
        <taxon>Actinomycetes</taxon>
        <taxon>Mycobacteriales</taxon>
        <taxon>Segniliparaceae</taxon>
        <taxon>Segniliparus</taxon>
    </lineage>
</organism>
<dbReference type="AlphaFoldDB" id="D6ZD92"/>
<dbReference type="HOGENOM" id="CLU_026621_1_0_11"/>
<dbReference type="Gene3D" id="3.60.21.10">
    <property type="match status" value="1"/>
</dbReference>
<dbReference type="OrthoDB" id="9773856at2"/>
<evidence type="ECO:0000256" key="3">
    <source>
        <dbReference type="ARBA" id="ARBA00022722"/>
    </source>
</evidence>
<dbReference type="InterPro" id="IPR004843">
    <property type="entry name" value="Calcineurin-like_PHP"/>
</dbReference>
<comment type="similarity">
    <text evidence="1">Belongs to the SbcD family.</text>
</comment>
<dbReference type="CDD" id="cd00840">
    <property type="entry name" value="MPP_Mre11_N"/>
    <property type="match status" value="1"/>
</dbReference>
<gene>
    <name evidence="7" type="ordered locus">Srot_0674</name>
</gene>
<dbReference type="PANTHER" id="PTHR30337">
    <property type="entry name" value="COMPONENT OF ATP-DEPENDENT DSDNA EXONUCLEASE"/>
    <property type="match status" value="1"/>
</dbReference>
<sequence>MVRFVHTADWQLGMTRHFLDEEAQSRYTAARLATIRAIGELAVGEGCEFVVVCGDVFESNQLAPMTLSRALEAMRQAQVDFYLLPGNHDPLCAGSLYTSAQFQAECPPNVVVLDSSREVRPGVELLAAPWRGKRPESPPALAALAQADGLGGDVLRVLVAHGAVDALSPDLDAPGVMRLADLERAPVQYVALGDRHSTTRVTDRVWYSGSPEPTNFDDVETDSGAVLVVELDGDRADVTPRRVARWRFCTQRHDVNGAADIASLDSALSEIADKDSTVLRLALRGALSVAQRADLDEVLSRHSRLFASVQLWRRHTELATVPDDEEFSGFSGFVGEAVAELVEQARAGQGDAARALGLLLRLSAADNSPVGGGVAQ</sequence>
<feature type="domain" description="Calcineurin-like phosphoesterase" evidence="6">
    <location>
        <begin position="3"/>
        <end position="102"/>
    </location>
</feature>
<dbReference type="SUPFAM" id="SSF56300">
    <property type="entry name" value="Metallo-dependent phosphatases"/>
    <property type="match status" value="1"/>
</dbReference>
<dbReference type="KEGG" id="srt:Srot_0674"/>
<dbReference type="eggNOG" id="COG0420">
    <property type="taxonomic scope" value="Bacteria"/>
</dbReference>
<dbReference type="Pfam" id="PF00149">
    <property type="entry name" value="Metallophos"/>
    <property type="match status" value="1"/>
</dbReference>
<keyword evidence="3" id="KW-0540">Nuclease</keyword>
<keyword evidence="8" id="KW-1185">Reference proteome</keyword>
<dbReference type="EMBL" id="CP001958">
    <property type="protein sequence ID" value="ADG97156.1"/>
    <property type="molecule type" value="Genomic_DNA"/>
</dbReference>
<evidence type="ECO:0000259" key="6">
    <source>
        <dbReference type="Pfam" id="PF00149"/>
    </source>
</evidence>
<dbReference type="InterPro" id="IPR041796">
    <property type="entry name" value="Mre11_N"/>
</dbReference>
<reference evidence="7 8" key="1">
    <citation type="journal article" date="2010" name="Stand. Genomic Sci.">
        <title>Complete genome sequence of Segniliparus rotundus type strain (CDC 1076).</title>
        <authorList>
            <person name="Sikorski J."/>
            <person name="Lapidus A."/>
            <person name="Copeland A."/>
            <person name="Misra M."/>
            <person name="Glavina Del Rio T."/>
            <person name="Nolan M."/>
            <person name="Lucas S."/>
            <person name="Chen F."/>
            <person name="Tice H."/>
            <person name="Cheng J.F."/>
            <person name="Jando M."/>
            <person name="Schneider S."/>
            <person name="Bruce D."/>
            <person name="Goodwin L."/>
            <person name="Pitluck S."/>
            <person name="Liolios K."/>
            <person name="Mikhailova N."/>
            <person name="Pati A."/>
            <person name="Ivanova N."/>
            <person name="Mavromatis K."/>
            <person name="Chen A."/>
            <person name="Palaniappan K."/>
            <person name="Chertkov O."/>
            <person name="Land M."/>
            <person name="Hauser L."/>
            <person name="Chang Y.J."/>
            <person name="Jeffries C.D."/>
            <person name="Brettin T."/>
            <person name="Detter J.C."/>
            <person name="Han C."/>
            <person name="Rohde M."/>
            <person name="Goker M."/>
            <person name="Bristow J."/>
            <person name="Eisen J.A."/>
            <person name="Markowitz V."/>
            <person name="Hugenholtz P."/>
            <person name="Kyrpides N.C."/>
            <person name="Klenk H.P."/>
        </authorList>
    </citation>
    <scope>NUCLEOTIDE SEQUENCE [LARGE SCALE GENOMIC DNA]</scope>
    <source>
        <strain evidence="8">ATCC BAA-972 / CDC 1076 / CIP 108378 / DSM 44985 / JCM 13578</strain>
    </source>
</reference>
<name>D6ZD92_SEGRD</name>
<evidence type="ECO:0000256" key="1">
    <source>
        <dbReference type="ARBA" id="ARBA00010555"/>
    </source>
</evidence>
<evidence type="ECO:0000313" key="8">
    <source>
        <dbReference type="Proteomes" id="UP000002247"/>
    </source>
</evidence>
<accession>D6ZD92</accession>
<dbReference type="GO" id="GO:0004527">
    <property type="term" value="F:exonuclease activity"/>
    <property type="evidence" value="ECO:0007669"/>
    <property type="project" value="UniProtKB-KW"/>
</dbReference>
<dbReference type="InterPro" id="IPR014577">
    <property type="entry name" value="UCP033093_metalloPase"/>
</dbReference>
<dbReference type="InterPro" id="IPR029052">
    <property type="entry name" value="Metallo-depent_PP-like"/>
</dbReference>
<dbReference type="PANTHER" id="PTHR30337:SF0">
    <property type="entry name" value="NUCLEASE SBCCD SUBUNIT D"/>
    <property type="match status" value="1"/>
</dbReference>
<dbReference type="STRING" id="640132.Srot_0674"/>
<evidence type="ECO:0000313" key="7">
    <source>
        <dbReference type="EMBL" id="ADG97156.1"/>
    </source>
</evidence>
<dbReference type="RefSeq" id="WP_013137612.1">
    <property type="nucleotide sequence ID" value="NC_014168.1"/>
</dbReference>
<proteinExistence type="inferred from homology"/>
<evidence type="ECO:0000256" key="4">
    <source>
        <dbReference type="ARBA" id="ARBA00022801"/>
    </source>
</evidence>